<name>A0AAD8RMG8_LOLMU</name>
<dbReference type="AlphaFoldDB" id="A0AAD8RMG8"/>
<reference evidence="2" key="1">
    <citation type="submission" date="2023-07" db="EMBL/GenBank/DDBJ databases">
        <title>A chromosome-level genome assembly of Lolium multiflorum.</title>
        <authorList>
            <person name="Chen Y."/>
            <person name="Copetti D."/>
            <person name="Kolliker R."/>
            <person name="Studer B."/>
        </authorList>
    </citation>
    <scope>NUCLEOTIDE SEQUENCE</scope>
    <source>
        <strain evidence="2">02402/16</strain>
        <tissue evidence="2">Leaf</tissue>
    </source>
</reference>
<sequence>MPTPLDAKRAPRPPPPLSSYGLHLLDAKRTLTVPDGTLTYLGPVAVAGCKALARRTCLKQKPPDTAFDSTIPLLRLPTHPTRPAVASPPDSSLLHHHLSSIDRSGMSQSTLRSSTSGGGGGGGFGGGGGGGAGFGGGGGGDAGFGGGGAGFGGGGAGFGGGGGGCGSATGRGGCGGVGGCSGGVGGSGGGGCGSPVGCGSGGHGSFDGCVQRCSIGGACRGNSYCCCPGVGCGGAAPCSKECSIEEEDSEHVPKHQMLCACKIPLSQKTSLSARNPHRDYYICRKADRNESYSCKTWLWVDLVADYVEKMVKFRTTFLQAKHGRELAAIREELDQKAQALRRMETELDDQGLARQIEISELQSQINSLSSSASKFRKLRMQMIQKADTWATYKLRSARKKAGQTEGRLVEETESVASDSELSESECEGSRTSRSSARHAASVMADFCDGKKQAVREIGYGGVLHVPLVNKVNLKFTLWLLSRIDVKSRSMPVGRDGRLFLCPTHMEKLLGVPSSGRQVCGLEPDNAQERSDFVRLAMGANQHCNNPLKAAQSVVTRPWKDDVSSDMVDEFKVAFVVWINGRFLAPTTKHDLGCSDFWGSLYITSEIKEFNWGLYYLDHMMEAASRVQADMKLKKATMTITSCPLVWQMIYFDNIDLGTLSKPHKVFPRILDFASESQINKMIMEDMLPKQSGQGEPAWGAAKVVSTT</sequence>
<protein>
    <submittedName>
        <fullName evidence="2">Uncharacterized protein</fullName>
    </submittedName>
</protein>
<evidence type="ECO:0000256" key="1">
    <source>
        <dbReference type="SAM" id="MobiDB-lite"/>
    </source>
</evidence>
<comment type="caution">
    <text evidence="2">The sequence shown here is derived from an EMBL/GenBank/DDBJ whole genome shotgun (WGS) entry which is preliminary data.</text>
</comment>
<feature type="region of interest" description="Disordered" evidence="1">
    <location>
        <begin position="102"/>
        <end position="124"/>
    </location>
</feature>
<gene>
    <name evidence="2" type="ORF">QYE76_002109</name>
</gene>
<organism evidence="2 3">
    <name type="scientific">Lolium multiflorum</name>
    <name type="common">Italian ryegrass</name>
    <name type="synonym">Lolium perenne subsp. multiflorum</name>
    <dbReference type="NCBI Taxonomy" id="4521"/>
    <lineage>
        <taxon>Eukaryota</taxon>
        <taxon>Viridiplantae</taxon>
        <taxon>Streptophyta</taxon>
        <taxon>Embryophyta</taxon>
        <taxon>Tracheophyta</taxon>
        <taxon>Spermatophyta</taxon>
        <taxon>Magnoliopsida</taxon>
        <taxon>Liliopsida</taxon>
        <taxon>Poales</taxon>
        <taxon>Poaceae</taxon>
        <taxon>BOP clade</taxon>
        <taxon>Pooideae</taxon>
        <taxon>Poodae</taxon>
        <taxon>Poeae</taxon>
        <taxon>Poeae Chloroplast Group 2 (Poeae type)</taxon>
        <taxon>Loliodinae</taxon>
        <taxon>Loliinae</taxon>
        <taxon>Lolium</taxon>
    </lineage>
</organism>
<dbReference type="Proteomes" id="UP001231189">
    <property type="component" value="Unassembled WGS sequence"/>
</dbReference>
<feature type="region of interest" description="Disordered" evidence="1">
    <location>
        <begin position="403"/>
        <end position="433"/>
    </location>
</feature>
<feature type="compositionally biased region" description="Polar residues" evidence="1">
    <location>
        <begin position="102"/>
        <end position="115"/>
    </location>
</feature>
<proteinExistence type="predicted"/>
<dbReference type="EMBL" id="JAUUTY010000005">
    <property type="protein sequence ID" value="KAK1627794.1"/>
    <property type="molecule type" value="Genomic_DNA"/>
</dbReference>
<evidence type="ECO:0000313" key="3">
    <source>
        <dbReference type="Proteomes" id="UP001231189"/>
    </source>
</evidence>
<dbReference type="PANTHER" id="PTHR34835:SF63">
    <property type="entry name" value="AMINOTRANSFERASE-LIKE PLANT MOBILE DOMAIN-CONTAINING PROTEIN"/>
    <property type="match status" value="1"/>
</dbReference>
<accession>A0AAD8RMG8</accession>
<dbReference type="PANTHER" id="PTHR34835">
    <property type="entry name" value="OS07G0283600 PROTEIN-RELATED"/>
    <property type="match status" value="1"/>
</dbReference>
<evidence type="ECO:0000313" key="2">
    <source>
        <dbReference type="EMBL" id="KAK1627794.1"/>
    </source>
</evidence>
<keyword evidence="3" id="KW-1185">Reference proteome</keyword>